<dbReference type="EMBL" id="CABIJS010000111">
    <property type="protein sequence ID" value="VUZ43300.1"/>
    <property type="molecule type" value="Genomic_DNA"/>
</dbReference>
<dbReference type="AlphaFoldDB" id="A0A564Y7R3"/>
<organism evidence="2 3">
    <name type="scientific">Hymenolepis diminuta</name>
    <name type="common">Rat tapeworm</name>
    <dbReference type="NCBI Taxonomy" id="6216"/>
    <lineage>
        <taxon>Eukaryota</taxon>
        <taxon>Metazoa</taxon>
        <taxon>Spiralia</taxon>
        <taxon>Lophotrochozoa</taxon>
        <taxon>Platyhelminthes</taxon>
        <taxon>Cestoda</taxon>
        <taxon>Eucestoda</taxon>
        <taxon>Cyclophyllidea</taxon>
        <taxon>Hymenolepididae</taxon>
        <taxon>Hymenolepis</taxon>
    </lineage>
</organism>
<keyword evidence="3" id="KW-1185">Reference proteome</keyword>
<protein>
    <submittedName>
        <fullName evidence="2">Uncharacterized protein</fullName>
    </submittedName>
</protein>
<name>A0A564Y7R3_HYMDI</name>
<sequence>MKHTSVRHCPKNTADNELLTKFASPIPLIIERLGSSICQHFQKGSDVSNRGAIGGESYSKFPVDQQDESSSDTGWQSACRTINGKNISNHQPFYDAEEQDK</sequence>
<feature type="region of interest" description="Disordered" evidence="1">
    <location>
        <begin position="45"/>
        <end position="101"/>
    </location>
</feature>
<evidence type="ECO:0000313" key="3">
    <source>
        <dbReference type="Proteomes" id="UP000321570"/>
    </source>
</evidence>
<gene>
    <name evidence="2" type="ORF">WMSIL1_LOCUS3685</name>
</gene>
<reference evidence="2 3" key="1">
    <citation type="submission" date="2019-07" db="EMBL/GenBank/DDBJ databases">
        <authorList>
            <person name="Jastrzebski P J."/>
            <person name="Paukszto L."/>
            <person name="Jastrzebski P J."/>
        </authorList>
    </citation>
    <scope>NUCLEOTIDE SEQUENCE [LARGE SCALE GENOMIC DNA]</scope>
    <source>
        <strain evidence="2 3">WMS-il1</strain>
    </source>
</reference>
<proteinExistence type="predicted"/>
<evidence type="ECO:0000313" key="2">
    <source>
        <dbReference type="EMBL" id="VUZ43300.1"/>
    </source>
</evidence>
<dbReference type="Proteomes" id="UP000321570">
    <property type="component" value="Unassembled WGS sequence"/>
</dbReference>
<accession>A0A564Y7R3</accession>
<feature type="compositionally biased region" description="Polar residues" evidence="1">
    <location>
        <begin position="71"/>
        <end position="91"/>
    </location>
</feature>
<evidence type="ECO:0000256" key="1">
    <source>
        <dbReference type="SAM" id="MobiDB-lite"/>
    </source>
</evidence>